<organism evidence="2 3">
    <name type="scientific">Curtobacterium luteum</name>
    <dbReference type="NCBI Taxonomy" id="33881"/>
    <lineage>
        <taxon>Bacteria</taxon>
        <taxon>Bacillati</taxon>
        <taxon>Actinomycetota</taxon>
        <taxon>Actinomycetes</taxon>
        <taxon>Micrococcales</taxon>
        <taxon>Microbacteriaceae</taxon>
        <taxon>Curtobacterium</taxon>
    </lineage>
</organism>
<accession>A0A175RRC2</accession>
<dbReference type="PROSITE" id="PS51186">
    <property type="entry name" value="GNAT"/>
    <property type="match status" value="1"/>
</dbReference>
<name>A0A175RRC2_9MICO</name>
<evidence type="ECO:0000313" key="3">
    <source>
        <dbReference type="Proteomes" id="UP000078252"/>
    </source>
</evidence>
<evidence type="ECO:0000313" key="2">
    <source>
        <dbReference type="EMBL" id="KTR05359.1"/>
    </source>
</evidence>
<dbReference type="GO" id="GO:0005829">
    <property type="term" value="C:cytosol"/>
    <property type="evidence" value="ECO:0007669"/>
    <property type="project" value="InterPro"/>
</dbReference>
<dbReference type="EMBL" id="LDQC01000056">
    <property type="protein sequence ID" value="KTR05359.1"/>
    <property type="molecule type" value="Genomic_DNA"/>
</dbReference>
<evidence type="ECO:0000259" key="1">
    <source>
        <dbReference type="PROSITE" id="PS51186"/>
    </source>
</evidence>
<dbReference type="Gene3D" id="3.40.630.30">
    <property type="match status" value="1"/>
</dbReference>
<comment type="caution">
    <text evidence="2">The sequence shown here is derived from an EMBL/GenBank/DDBJ whole genome shotgun (WGS) entry which is preliminary data.</text>
</comment>
<dbReference type="InterPro" id="IPR000182">
    <property type="entry name" value="GNAT_dom"/>
</dbReference>
<dbReference type="AlphaFoldDB" id="A0A175RRC2"/>
<dbReference type="SUPFAM" id="SSF55729">
    <property type="entry name" value="Acyl-CoA N-acyltransferases (Nat)"/>
    <property type="match status" value="1"/>
</dbReference>
<dbReference type="STRING" id="33881.NS184_10355"/>
<dbReference type="InterPro" id="IPR016181">
    <property type="entry name" value="Acyl_CoA_acyltransferase"/>
</dbReference>
<feature type="domain" description="N-acetyltransferase" evidence="1">
    <location>
        <begin position="13"/>
        <end position="173"/>
    </location>
</feature>
<sequence>MAPVTDDTLWEVVEESALTLTDHEAIAAMLAQAFPDWSHWFVGSRSWSGMQPERRVIARDADGVVLAHVGIRRMFISVGSQDLLVGDTGLVGVTPRLQGTGMGRDLMERARSVLEGLAVPFGFLGTGEDRVPFYAKVGWRVFDEVVTDYTAFTAEGAGMPMTEQGGWMVLPVVAPLEDWPAGPVHLNAQQV</sequence>
<proteinExistence type="predicted"/>
<dbReference type="Pfam" id="PF02474">
    <property type="entry name" value="NodA"/>
    <property type="match status" value="1"/>
</dbReference>
<dbReference type="GO" id="GO:0016747">
    <property type="term" value="F:acyltransferase activity, transferring groups other than amino-acyl groups"/>
    <property type="evidence" value="ECO:0007669"/>
    <property type="project" value="InterPro"/>
</dbReference>
<protein>
    <recommendedName>
        <fullName evidence="1">N-acetyltransferase domain-containing protein</fullName>
    </recommendedName>
</protein>
<dbReference type="Proteomes" id="UP000078252">
    <property type="component" value="Unassembled WGS sequence"/>
</dbReference>
<reference evidence="2 3" key="1">
    <citation type="journal article" date="2016" name="Front. Microbiol.">
        <title>Genomic Resource of Rice Seed Associated Bacteria.</title>
        <authorList>
            <person name="Midha S."/>
            <person name="Bansal K."/>
            <person name="Sharma S."/>
            <person name="Kumar N."/>
            <person name="Patil P.P."/>
            <person name="Chaudhry V."/>
            <person name="Patil P.B."/>
        </authorList>
    </citation>
    <scope>NUCLEOTIDE SEQUENCE [LARGE SCALE GENOMIC DNA]</scope>
    <source>
        <strain evidence="2 3">NS184</strain>
    </source>
</reference>
<dbReference type="PATRIC" id="fig|33881.3.peg.2418"/>
<dbReference type="InterPro" id="IPR003484">
    <property type="entry name" value="NodA"/>
</dbReference>
<gene>
    <name evidence="2" type="ORF">NS184_10355</name>
</gene>